<dbReference type="Proteomes" id="UP000256845">
    <property type="component" value="Unassembled WGS sequence"/>
</dbReference>
<keyword evidence="2" id="KW-1185">Reference proteome</keyword>
<organism evidence="1 2">
    <name type="scientific">Aestuariispira insulae</name>
    <dbReference type="NCBI Taxonomy" id="1461337"/>
    <lineage>
        <taxon>Bacteria</taxon>
        <taxon>Pseudomonadati</taxon>
        <taxon>Pseudomonadota</taxon>
        <taxon>Alphaproteobacteria</taxon>
        <taxon>Rhodospirillales</taxon>
        <taxon>Kiloniellaceae</taxon>
        <taxon>Aestuariispira</taxon>
    </lineage>
</organism>
<name>A0A3D9HJR3_9PROT</name>
<protein>
    <submittedName>
        <fullName evidence="1">Uncharacterized protein</fullName>
    </submittedName>
</protein>
<dbReference type="RefSeq" id="WP_115937005.1">
    <property type="nucleotide sequence ID" value="NZ_QRDW01000005.1"/>
</dbReference>
<reference evidence="1 2" key="1">
    <citation type="submission" date="2018-07" db="EMBL/GenBank/DDBJ databases">
        <title>Genomic Encyclopedia of Type Strains, Phase III (KMG-III): the genomes of soil and plant-associated and newly described type strains.</title>
        <authorList>
            <person name="Whitman W."/>
        </authorList>
    </citation>
    <scope>NUCLEOTIDE SEQUENCE [LARGE SCALE GENOMIC DNA]</scope>
    <source>
        <strain evidence="1 2">CECT 8488</strain>
    </source>
</reference>
<evidence type="ECO:0000313" key="1">
    <source>
        <dbReference type="EMBL" id="RED49752.1"/>
    </source>
</evidence>
<dbReference type="EMBL" id="QRDW01000005">
    <property type="protein sequence ID" value="RED49752.1"/>
    <property type="molecule type" value="Genomic_DNA"/>
</dbReference>
<comment type="caution">
    <text evidence="1">The sequence shown here is derived from an EMBL/GenBank/DDBJ whole genome shotgun (WGS) entry which is preliminary data.</text>
</comment>
<dbReference type="AlphaFoldDB" id="A0A3D9HJR3"/>
<proteinExistence type="predicted"/>
<gene>
    <name evidence="1" type="ORF">DFP90_105123</name>
</gene>
<evidence type="ECO:0000313" key="2">
    <source>
        <dbReference type="Proteomes" id="UP000256845"/>
    </source>
</evidence>
<accession>A0A3D9HJR3</accession>
<sequence length="124" mass="14087">MTASNNLCSTCGTITQYRIEGRIQGQYCEICSAWQVVTTYFSALELDQTLYRLKIMVEHRLKPEQLKALSAMLNLNYLEIRRAIDQQKPLTLSGKAKDIGETIKTLTSVNLAFECQPPFPQIID</sequence>